<accession>A0ABS6MHP7</accession>
<comment type="caution">
    <text evidence="3">The sequence shown here is derived from an EMBL/GenBank/DDBJ whole genome shotgun (WGS) entry which is preliminary data.</text>
</comment>
<protein>
    <recommendedName>
        <fullName evidence="2">Rap1a immunity protein domain-containing protein</fullName>
    </recommendedName>
</protein>
<dbReference type="Proteomes" id="UP000704611">
    <property type="component" value="Unassembled WGS sequence"/>
</dbReference>
<dbReference type="Pfam" id="PF18602">
    <property type="entry name" value="Rap1a"/>
    <property type="match status" value="1"/>
</dbReference>
<gene>
    <name evidence="3" type="ORF">KQY15_03425</name>
</gene>
<feature type="domain" description="Rap1a immunity protein" evidence="2">
    <location>
        <begin position="31"/>
        <end position="115"/>
    </location>
</feature>
<reference evidence="3 4" key="1">
    <citation type="submission" date="2021-06" db="EMBL/GenBank/DDBJ databases">
        <title>Rheinheimera indica sp. nov., isolated from deep-sea sediment.</title>
        <authorList>
            <person name="Wang Z."/>
            <person name="Zhang X.-Y."/>
        </authorList>
    </citation>
    <scope>NUCLEOTIDE SEQUENCE [LARGE SCALE GENOMIC DNA]</scope>
    <source>
        <strain evidence="3 4">SM2107</strain>
    </source>
</reference>
<feature type="chain" id="PRO_5046583233" description="Rap1a immunity protein domain-containing protein" evidence="1">
    <location>
        <begin position="22"/>
        <end position="119"/>
    </location>
</feature>
<keyword evidence="1" id="KW-0732">Signal</keyword>
<proteinExistence type="predicted"/>
<organism evidence="3 4">
    <name type="scientific">Arsukibacterium indicum</name>
    <dbReference type="NCBI Taxonomy" id="2848612"/>
    <lineage>
        <taxon>Bacteria</taxon>
        <taxon>Pseudomonadati</taxon>
        <taxon>Pseudomonadota</taxon>
        <taxon>Gammaproteobacteria</taxon>
        <taxon>Chromatiales</taxon>
        <taxon>Chromatiaceae</taxon>
        <taxon>Arsukibacterium</taxon>
    </lineage>
</organism>
<evidence type="ECO:0000313" key="4">
    <source>
        <dbReference type="Proteomes" id="UP000704611"/>
    </source>
</evidence>
<dbReference type="RefSeq" id="WP_217667194.1">
    <property type="nucleotide sequence ID" value="NZ_JAHRID010000001.1"/>
</dbReference>
<feature type="signal peptide" evidence="1">
    <location>
        <begin position="1"/>
        <end position="21"/>
    </location>
</feature>
<evidence type="ECO:0000256" key="1">
    <source>
        <dbReference type="SAM" id="SignalP"/>
    </source>
</evidence>
<sequence length="119" mass="13192">MKYLILLLALPVMVSAKPASSDSESFPHFMSGNELFASYSHEKSKSTDYFERGIFLGFILGAMDVGRGKLFCLPSNISAKQAADTIGKYLTDNPERRHFSGARLVAEALNEHYPCEKPD</sequence>
<name>A0ABS6MHP7_9GAMM</name>
<evidence type="ECO:0000313" key="3">
    <source>
        <dbReference type="EMBL" id="MBV2128145.1"/>
    </source>
</evidence>
<dbReference type="InterPro" id="IPR041238">
    <property type="entry name" value="Rap1a"/>
</dbReference>
<evidence type="ECO:0000259" key="2">
    <source>
        <dbReference type="Pfam" id="PF18602"/>
    </source>
</evidence>
<dbReference type="EMBL" id="JAHRID010000001">
    <property type="protein sequence ID" value="MBV2128145.1"/>
    <property type="molecule type" value="Genomic_DNA"/>
</dbReference>
<keyword evidence="4" id="KW-1185">Reference proteome</keyword>